<feature type="domain" description="Subtilisin inhibitor" evidence="8">
    <location>
        <begin position="82"/>
        <end position="165"/>
    </location>
</feature>
<name>F2REC5_STRVP</name>
<organism evidence="9 10">
    <name type="scientific">Streptomyces venezuelae (strain ATCC 10712 / CBS 650.69 / DSM 40230 / JCM 4526 / NBRC 13096 / PD 04745)</name>
    <dbReference type="NCBI Taxonomy" id="953739"/>
    <lineage>
        <taxon>Bacteria</taxon>
        <taxon>Bacillati</taxon>
        <taxon>Actinomycetota</taxon>
        <taxon>Actinomycetes</taxon>
        <taxon>Kitasatosporales</taxon>
        <taxon>Streptomycetaceae</taxon>
        <taxon>Streptomyces</taxon>
    </lineage>
</organism>
<dbReference type="GO" id="GO:0004867">
    <property type="term" value="F:serine-type endopeptidase inhibitor activity"/>
    <property type="evidence" value="ECO:0007669"/>
    <property type="project" value="UniProtKB-KW"/>
</dbReference>
<keyword evidence="10" id="KW-1185">Reference proteome</keyword>
<evidence type="ECO:0000256" key="2">
    <source>
        <dbReference type="ARBA" id="ARBA00010472"/>
    </source>
</evidence>
<dbReference type="EMBL" id="FR845719">
    <property type="protein sequence ID" value="CCA57048.1"/>
    <property type="molecule type" value="Genomic_DNA"/>
</dbReference>
<reference evidence="9 10" key="1">
    <citation type="journal article" date="2011" name="BMC Genomics">
        <title>Genome-wide analysis of the role of GlnR in Streptomyces venezuelae provides new insights into global nitrogen regulation in actinomycetes.</title>
        <authorList>
            <person name="Pullan S.T."/>
            <person name="Bibb M.J."/>
            <person name="Merrick M."/>
        </authorList>
    </citation>
    <scope>NUCLEOTIDE SEQUENCE [LARGE SCALE GENOMIC DNA]</scope>
    <source>
        <strain evidence="9">ATCC 10712</strain>
    </source>
</reference>
<dbReference type="Pfam" id="PF00720">
    <property type="entry name" value="SSI"/>
    <property type="match status" value="1"/>
</dbReference>
<evidence type="ECO:0000256" key="5">
    <source>
        <dbReference type="ARBA" id="ARBA00022900"/>
    </source>
</evidence>
<dbReference type="GO" id="GO:0005576">
    <property type="term" value="C:extracellular region"/>
    <property type="evidence" value="ECO:0007669"/>
    <property type="project" value="UniProtKB-SubCell"/>
</dbReference>
<evidence type="ECO:0000256" key="6">
    <source>
        <dbReference type="ARBA" id="ARBA00023157"/>
    </source>
</evidence>
<dbReference type="PATRIC" id="fig|953739.5.peg.6236"/>
<gene>
    <name evidence="9" type="ordered locus">SVEN_3762</name>
</gene>
<dbReference type="eggNOG" id="ENOG50333FU">
    <property type="taxonomic scope" value="Bacteria"/>
</dbReference>
<evidence type="ECO:0000313" key="9">
    <source>
        <dbReference type="EMBL" id="CCA57048.1"/>
    </source>
</evidence>
<keyword evidence="5" id="KW-0722">Serine protease inhibitor</keyword>
<proteinExistence type="inferred from homology"/>
<dbReference type="Proteomes" id="UP000006854">
    <property type="component" value="Chromosome"/>
</dbReference>
<evidence type="ECO:0000256" key="7">
    <source>
        <dbReference type="SAM" id="MobiDB-lite"/>
    </source>
</evidence>
<dbReference type="STRING" id="953739.SVEN_3762"/>
<feature type="region of interest" description="Disordered" evidence="7">
    <location>
        <begin position="1"/>
        <end position="36"/>
    </location>
</feature>
<dbReference type="InterPro" id="IPR023549">
    <property type="entry name" value="Subtilisin_inhibitor"/>
</dbReference>
<comment type="subcellular location">
    <subcellularLocation>
        <location evidence="1">Secreted</location>
    </subcellularLocation>
</comment>
<dbReference type="SUPFAM" id="SSF55399">
    <property type="entry name" value="Subtilisin inhibitor"/>
    <property type="match status" value="1"/>
</dbReference>
<accession>F2REC5</accession>
<evidence type="ECO:0000256" key="4">
    <source>
        <dbReference type="ARBA" id="ARBA00022690"/>
    </source>
</evidence>
<keyword evidence="4" id="KW-0646">Protease inhibitor</keyword>
<evidence type="ECO:0000259" key="8">
    <source>
        <dbReference type="Pfam" id="PF00720"/>
    </source>
</evidence>
<dbReference type="Gene3D" id="3.30.350.10">
    <property type="entry name" value="Subtilisin inhibitor-like"/>
    <property type="match status" value="1"/>
</dbReference>
<evidence type="ECO:0000256" key="3">
    <source>
        <dbReference type="ARBA" id="ARBA00022525"/>
    </source>
</evidence>
<keyword evidence="3" id="KW-0964">Secreted</keyword>
<protein>
    <submittedName>
        <fullName evidence="9">Secreted protein</fullName>
    </submittedName>
</protein>
<evidence type="ECO:0000313" key="10">
    <source>
        <dbReference type="Proteomes" id="UP000006854"/>
    </source>
</evidence>
<sequence length="190" mass="19775">MPPAAGRRAPSPPGAPRLRNAPAPGALEGAGVSCTPRPSYSPLPLLEIRMLRRLVLASLATAAAGSAGFGPLPPLPLLSAPETLTVTVAESGDPSADGTFELTCDDRPGGNHPAREDACERLGQLAKEGANPFKPVPADQFCTQVYGGPAVAHITGTWQGRTVDARFSRANGCEIDRWENLEPVLPLVRG</sequence>
<dbReference type="InterPro" id="IPR036819">
    <property type="entry name" value="Subtilisin_inhibitor-like_sf"/>
</dbReference>
<dbReference type="AlphaFoldDB" id="F2REC5"/>
<dbReference type="KEGG" id="sve:SVEN_3762"/>
<comment type="similarity">
    <text evidence="2">Belongs to the protease inhibitor I16 (SSI) family.</text>
</comment>
<keyword evidence="6" id="KW-1015">Disulfide bond</keyword>
<dbReference type="HOGENOM" id="CLU_121949_1_0_11"/>
<evidence type="ECO:0000256" key="1">
    <source>
        <dbReference type="ARBA" id="ARBA00004613"/>
    </source>
</evidence>